<protein>
    <submittedName>
        <fullName evidence="3">Uncharacterized protein</fullName>
    </submittedName>
</protein>
<evidence type="ECO:0000313" key="3">
    <source>
        <dbReference type="EMBL" id="MFD2312506.1"/>
    </source>
</evidence>
<dbReference type="RefSeq" id="WP_265722138.1">
    <property type="nucleotide sequence ID" value="NZ_JAPIVK010000018.1"/>
</dbReference>
<keyword evidence="2" id="KW-0472">Membrane</keyword>
<evidence type="ECO:0000313" key="4">
    <source>
        <dbReference type="Proteomes" id="UP001597425"/>
    </source>
</evidence>
<feature type="transmembrane region" description="Helical" evidence="2">
    <location>
        <begin position="59"/>
        <end position="77"/>
    </location>
</feature>
<evidence type="ECO:0000256" key="1">
    <source>
        <dbReference type="SAM" id="MobiDB-lite"/>
    </source>
</evidence>
<organism evidence="3 4">
    <name type="scientific">Microbulbifer halophilus</name>
    <dbReference type="NCBI Taxonomy" id="453963"/>
    <lineage>
        <taxon>Bacteria</taxon>
        <taxon>Pseudomonadati</taxon>
        <taxon>Pseudomonadota</taxon>
        <taxon>Gammaproteobacteria</taxon>
        <taxon>Cellvibrionales</taxon>
        <taxon>Microbulbiferaceae</taxon>
        <taxon>Microbulbifer</taxon>
    </lineage>
</organism>
<comment type="caution">
    <text evidence="3">The sequence shown here is derived from an EMBL/GenBank/DDBJ whole genome shotgun (WGS) entry which is preliminary data.</text>
</comment>
<reference evidence="4" key="1">
    <citation type="journal article" date="2019" name="Int. J. Syst. Evol. Microbiol.">
        <title>The Global Catalogue of Microorganisms (GCM) 10K type strain sequencing project: providing services to taxonomists for standard genome sequencing and annotation.</title>
        <authorList>
            <consortium name="The Broad Institute Genomics Platform"/>
            <consortium name="The Broad Institute Genome Sequencing Center for Infectious Disease"/>
            <person name="Wu L."/>
            <person name="Ma J."/>
        </authorList>
    </citation>
    <scope>NUCLEOTIDE SEQUENCE [LARGE SCALE GENOMIC DNA]</scope>
    <source>
        <strain evidence="4">KCTC 12848</strain>
    </source>
</reference>
<feature type="transmembrane region" description="Helical" evidence="2">
    <location>
        <begin position="98"/>
        <end position="116"/>
    </location>
</feature>
<keyword evidence="2" id="KW-0812">Transmembrane</keyword>
<dbReference type="Proteomes" id="UP001597425">
    <property type="component" value="Unassembled WGS sequence"/>
</dbReference>
<keyword evidence="4" id="KW-1185">Reference proteome</keyword>
<gene>
    <name evidence="3" type="ORF">ACFSKX_18975</name>
</gene>
<name>A0ABW5EFW1_9GAMM</name>
<accession>A0ABW5EFW1</accession>
<feature type="region of interest" description="Disordered" evidence="1">
    <location>
        <begin position="194"/>
        <end position="222"/>
    </location>
</feature>
<sequence>MRAKQELPSPREGLPGVLDRFVGPGATPAELVLQFVLPLGAAVVAVAYAAYAIGTWSTVQYILCAVLAFDIVGGIITNATSSGKRWYHRAGQGFSQHFGFVTLHLVHLALISWLFLGLDLSWLITAGVYLLVAGLVIISSPLYLRRPIALLMYTGSVLLALYALEPPPGMEWFLPLFYLKLLVAHLPKEEAYRPKGEANHGFNRTPESPVVTKPGESSDGAG</sequence>
<evidence type="ECO:0000256" key="2">
    <source>
        <dbReference type="SAM" id="Phobius"/>
    </source>
</evidence>
<keyword evidence="2" id="KW-1133">Transmembrane helix</keyword>
<feature type="transmembrane region" description="Helical" evidence="2">
    <location>
        <begin position="31"/>
        <end position="53"/>
    </location>
</feature>
<feature type="transmembrane region" description="Helical" evidence="2">
    <location>
        <begin position="122"/>
        <end position="143"/>
    </location>
</feature>
<dbReference type="EMBL" id="JBHUJD010000048">
    <property type="protein sequence ID" value="MFD2312506.1"/>
    <property type="molecule type" value="Genomic_DNA"/>
</dbReference>
<proteinExistence type="predicted"/>